<gene>
    <name evidence="10" type="ORF">Fot_36873</name>
</gene>
<dbReference type="GO" id="GO:0080143">
    <property type="term" value="P:regulation of amino acid export"/>
    <property type="evidence" value="ECO:0007669"/>
    <property type="project" value="UniProtKB-ARBA"/>
</dbReference>
<sequence length="115" mass="13065">MTTPHSFVLLQSTHHTREQRSLEKKNHKRDEGCTHGHRHHKWCWIAAVELADSLSFWWIGAQLGLVAFALLILACLYRKSSLVGESSNDAEEKPAKSVDQVLQPEIKPRIVVIMA</sequence>
<dbReference type="InterPro" id="IPR040359">
    <property type="entry name" value="GDU"/>
</dbReference>
<dbReference type="PANTHER" id="PTHR33228:SF77">
    <property type="entry name" value="PROTEIN GLUTAMINE DUMPER 2"/>
    <property type="match status" value="1"/>
</dbReference>
<dbReference type="GO" id="GO:0006865">
    <property type="term" value="P:amino acid transport"/>
    <property type="evidence" value="ECO:0007669"/>
    <property type="project" value="UniProtKB-KW"/>
</dbReference>
<reference evidence="11" key="1">
    <citation type="submission" date="2024-07" db="EMBL/GenBank/DDBJ databases">
        <title>Two chromosome-level genome assemblies of Korean endemic species Abeliophyllum distichum and Forsythia ovata (Oleaceae).</title>
        <authorList>
            <person name="Jang H."/>
        </authorList>
    </citation>
    <scope>NUCLEOTIDE SEQUENCE [LARGE SCALE GENOMIC DNA]</scope>
</reference>
<comment type="subcellular location">
    <subcellularLocation>
        <location evidence="1">Membrane</location>
        <topology evidence="1">Single-pass membrane protein</topology>
    </subcellularLocation>
</comment>
<evidence type="ECO:0000313" key="10">
    <source>
        <dbReference type="EMBL" id="KAL2503025.1"/>
    </source>
</evidence>
<dbReference type="PANTHER" id="PTHR33228">
    <property type="entry name" value="PROTEIN GLUTAMINE DUMPER 4-RELATED"/>
    <property type="match status" value="1"/>
</dbReference>
<keyword evidence="5" id="KW-0029">Amino-acid transport</keyword>
<evidence type="ECO:0000256" key="1">
    <source>
        <dbReference type="ARBA" id="ARBA00004167"/>
    </source>
</evidence>
<accession>A0ABD1SQV0</accession>
<name>A0ABD1SQV0_9LAMI</name>
<evidence type="ECO:0000256" key="6">
    <source>
        <dbReference type="ARBA" id="ARBA00022989"/>
    </source>
</evidence>
<comment type="caution">
    <text evidence="10">The sequence shown here is derived from an EMBL/GenBank/DDBJ whole genome shotgun (WGS) entry which is preliminary data.</text>
</comment>
<keyword evidence="4 9" id="KW-0812">Transmembrane</keyword>
<keyword evidence="7 9" id="KW-0472">Membrane</keyword>
<evidence type="ECO:0000256" key="5">
    <source>
        <dbReference type="ARBA" id="ARBA00022970"/>
    </source>
</evidence>
<evidence type="ECO:0000313" key="11">
    <source>
        <dbReference type="Proteomes" id="UP001604277"/>
    </source>
</evidence>
<dbReference type="AlphaFoldDB" id="A0ABD1SQV0"/>
<evidence type="ECO:0000256" key="4">
    <source>
        <dbReference type="ARBA" id="ARBA00022692"/>
    </source>
</evidence>
<evidence type="ECO:0000256" key="9">
    <source>
        <dbReference type="SAM" id="Phobius"/>
    </source>
</evidence>
<organism evidence="10 11">
    <name type="scientific">Forsythia ovata</name>
    <dbReference type="NCBI Taxonomy" id="205694"/>
    <lineage>
        <taxon>Eukaryota</taxon>
        <taxon>Viridiplantae</taxon>
        <taxon>Streptophyta</taxon>
        <taxon>Embryophyta</taxon>
        <taxon>Tracheophyta</taxon>
        <taxon>Spermatophyta</taxon>
        <taxon>Magnoliopsida</taxon>
        <taxon>eudicotyledons</taxon>
        <taxon>Gunneridae</taxon>
        <taxon>Pentapetalae</taxon>
        <taxon>asterids</taxon>
        <taxon>lamiids</taxon>
        <taxon>Lamiales</taxon>
        <taxon>Oleaceae</taxon>
        <taxon>Forsythieae</taxon>
        <taxon>Forsythia</taxon>
    </lineage>
</organism>
<keyword evidence="3" id="KW-0813">Transport</keyword>
<keyword evidence="6 9" id="KW-1133">Transmembrane helix</keyword>
<dbReference type="EMBL" id="JBFOLJ010000010">
    <property type="protein sequence ID" value="KAL2503025.1"/>
    <property type="molecule type" value="Genomic_DNA"/>
</dbReference>
<comment type="similarity">
    <text evidence="2">Belongs to the GLUTAMINE DUMPER 1 (TC 9.B.60) family.</text>
</comment>
<protein>
    <submittedName>
        <fullName evidence="10">Uncharacterized protein</fullName>
    </submittedName>
</protein>
<evidence type="ECO:0000256" key="2">
    <source>
        <dbReference type="ARBA" id="ARBA00009977"/>
    </source>
</evidence>
<feature type="region of interest" description="Disordered" evidence="8">
    <location>
        <begin position="14"/>
        <end position="35"/>
    </location>
</feature>
<keyword evidence="11" id="KW-1185">Reference proteome</keyword>
<feature type="transmembrane region" description="Helical" evidence="9">
    <location>
        <begin position="56"/>
        <end position="77"/>
    </location>
</feature>
<dbReference type="GO" id="GO:0016020">
    <property type="term" value="C:membrane"/>
    <property type="evidence" value="ECO:0007669"/>
    <property type="project" value="UniProtKB-SubCell"/>
</dbReference>
<evidence type="ECO:0000256" key="3">
    <source>
        <dbReference type="ARBA" id="ARBA00022448"/>
    </source>
</evidence>
<evidence type="ECO:0000256" key="7">
    <source>
        <dbReference type="ARBA" id="ARBA00023136"/>
    </source>
</evidence>
<dbReference type="Proteomes" id="UP001604277">
    <property type="component" value="Unassembled WGS sequence"/>
</dbReference>
<proteinExistence type="inferred from homology"/>
<feature type="compositionally biased region" description="Basic and acidic residues" evidence="8">
    <location>
        <begin position="15"/>
        <end position="34"/>
    </location>
</feature>
<evidence type="ECO:0000256" key="8">
    <source>
        <dbReference type="SAM" id="MobiDB-lite"/>
    </source>
</evidence>